<name>A0A7L5A3A0_9BACT</name>
<sequence>MKTHLLPVSRLFLLAACAGLGFTSSAQAQSSGVPQPVSVQQVADFTYVVRASNPHLERSEMKLVRLSDNKVLYRDVNFKPSSGRKLNVKELNDGQYAFVVRVGKDIHRYTLDIHTTVQRSTRLGSVSMTAMAANQ</sequence>
<reference evidence="1 2" key="1">
    <citation type="submission" date="2019-09" db="EMBL/GenBank/DDBJ databases">
        <title>Genome sequence of Hymenobacter sp. M3.</title>
        <authorList>
            <person name="Srinivasan S."/>
        </authorList>
    </citation>
    <scope>NUCLEOTIDE SEQUENCE [LARGE SCALE GENOMIC DNA]</scope>
    <source>
        <strain evidence="1 2">M3</strain>
    </source>
</reference>
<dbReference type="EMBL" id="VTWU01000003">
    <property type="protein sequence ID" value="KAA9333006.1"/>
    <property type="molecule type" value="Genomic_DNA"/>
</dbReference>
<evidence type="ECO:0000313" key="1">
    <source>
        <dbReference type="EMBL" id="KAA9333006.1"/>
    </source>
</evidence>
<keyword evidence="2" id="KW-1185">Reference proteome</keyword>
<dbReference type="RefSeq" id="WP_151078427.1">
    <property type="nucleotide sequence ID" value="NZ_CP047647.1"/>
</dbReference>
<proteinExistence type="predicted"/>
<evidence type="ECO:0000313" key="2">
    <source>
        <dbReference type="Proteomes" id="UP000326380"/>
    </source>
</evidence>
<dbReference type="AlphaFoldDB" id="A0A7L5A3A0"/>
<comment type="caution">
    <text evidence="1">The sequence shown here is derived from an EMBL/GenBank/DDBJ whole genome shotgun (WGS) entry which is preliminary data.</text>
</comment>
<organism evidence="1 2">
    <name type="scientific">Hymenobacter busanensis</name>
    <dbReference type="NCBI Taxonomy" id="2607656"/>
    <lineage>
        <taxon>Bacteria</taxon>
        <taxon>Pseudomonadati</taxon>
        <taxon>Bacteroidota</taxon>
        <taxon>Cytophagia</taxon>
        <taxon>Cytophagales</taxon>
        <taxon>Hymenobacteraceae</taxon>
        <taxon>Hymenobacter</taxon>
    </lineage>
</organism>
<accession>A0A7L5A3A0</accession>
<gene>
    <name evidence="1" type="ORF">F0P96_08455</name>
</gene>
<protein>
    <submittedName>
        <fullName evidence="1">Uncharacterized protein</fullName>
    </submittedName>
</protein>
<dbReference type="Proteomes" id="UP000326380">
    <property type="component" value="Unassembled WGS sequence"/>
</dbReference>